<gene>
    <name evidence="8" type="ORF">WJ0W_006746</name>
</gene>
<dbReference type="RefSeq" id="WP_213430911.1">
    <property type="nucleotide sequence ID" value="NZ_AP031286.1"/>
</dbReference>
<evidence type="ECO:0000313" key="9">
    <source>
        <dbReference type="Proteomes" id="UP001154322"/>
    </source>
</evidence>
<organism evidence="8 9">
    <name type="scientific">Paenibacillus melissococcoides</name>
    <dbReference type="NCBI Taxonomy" id="2912268"/>
    <lineage>
        <taxon>Bacteria</taxon>
        <taxon>Bacillati</taxon>
        <taxon>Bacillota</taxon>
        <taxon>Bacilli</taxon>
        <taxon>Bacillales</taxon>
        <taxon>Paenibacillaceae</taxon>
        <taxon>Paenibacillus</taxon>
    </lineage>
</organism>
<evidence type="ECO:0000256" key="5">
    <source>
        <dbReference type="ARBA" id="ARBA00023163"/>
    </source>
</evidence>
<dbReference type="SMART" id="SM00448">
    <property type="entry name" value="REC"/>
    <property type="match status" value="1"/>
</dbReference>
<dbReference type="PANTHER" id="PTHR48111">
    <property type="entry name" value="REGULATOR OF RPOS"/>
    <property type="match status" value="1"/>
</dbReference>
<evidence type="ECO:0000256" key="2">
    <source>
        <dbReference type="ARBA" id="ARBA00023012"/>
    </source>
</evidence>
<dbReference type="Pfam" id="PF00072">
    <property type="entry name" value="Response_reg"/>
    <property type="match status" value="1"/>
</dbReference>
<evidence type="ECO:0000256" key="3">
    <source>
        <dbReference type="ARBA" id="ARBA00023015"/>
    </source>
</evidence>
<sequence length="254" mass="29097">MYRALTVIIAEDKPLERQNLEDYTNQLGWKVVSSVGSGEWLLDDCIKYEPDIVFLDVDLNGTDGIAAYKSILDHGLKPYLIMVSDLFDSDLILAGLDMNCVDFLTRPISYERFMEAAEKATVLVEKDLFFSRSVPGNIIKIKSNYRTFFMNENNFIYAHKVKGEHKAIVYAEGIKESGVETTTSLTDIQSQCSDFIFAPNRSNLINVNYIKSVFASDKFSGTYIIKLGYKDIEIDLTRRKRKEFEQLFFTSNEF</sequence>
<reference evidence="8" key="1">
    <citation type="submission" date="2022-06" db="EMBL/GenBank/DDBJ databases">
        <authorList>
            <person name="Dietemann V."/>
            <person name="Ory F."/>
            <person name="Dainat B."/>
            <person name="Oberhansli S."/>
        </authorList>
    </citation>
    <scope>NUCLEOTIDE SEQUENCE</scope>
    <source>
        <strain evidence="8">Ena-SAMPLE-TAB-26-04-2022-14:26:32:270-5432</strain>
    </source>
</reference>
<keyword evidence="9" id="KW-1185">Reference proteome</keyword>
<dbReference type="SUPFAM" id="SSF52172">
    <property type="entry name" value="CheY-like"/>
    <property type="match status" value="1"/>
</dbReference>
<dbReference type="PROSITE" id="PS50110">
    <property type="entry name" value="RESPONSE_REGULATORY"/>
    <property type="match status" value="1"/>
</dbReference>
<dbReference type="InterPro" id="IPR011006">
    <property type="entry name" value="CheY-like_superfamily"/>
</dbReference>
<evidence type="ECO:0000313" key="8">
    <source>
        <dbReference type="EMBL" id="CAH8249561.1"/>
    </source>
</evidence>
<name>A0ABN8UI53_9BACL</name>
<dbReference type="Pfam" id="PF04397">
    <property type="entry name" value="LytTR"/>
    <property type="match status" value="1"/>
</dbReference>
<comment type="caution">
    <text evidence="8">The sequence shown here is derived from an EMBL/GenBank/DDBJ whole genome shotgun (WGS) entry which is preliminary data.</text>
</comment>
<dbReference type="PANTHER" id="PTHR48111:SF1">
    <property type="entry name" value="TWO-COMPONENT RESPONSE REGULATOR ORR33"/>
    <property type="match status" value="1"/>
</dbReference>
<keyword evidence="3" id="KW-0805">Transcription regulation</keyword>
<keyword evidence="2" id="KW-0902">Two-component regulatory system</keyword>
<dbReference type="Gene3D" id="2.40.50.1020">
    <property type="entry name" value="LytTr DNA-binding domain"/>
    <property type="match status" value="1"/>
</dbReference>
<keyword evidence="4" id="KW-0238">DNA-binding</keyword>
<dbReference type="InterPro" id="IPR001789">
    <property type="entry name" value="Sig_transdc_resp-reg_receiver"/>
</dbReference>
<dbReference type="CDD" id="cd00156">
    <property type="entry name" value="REC"/>
    <property type="match status" value="1"/>
</dbReference>
<dbReference type="Gene3D" id="3.40.50.2300">
    <property type="match status" value="1"/>
</dbReference>
<keyword evidence="5" id="KW-0804">Transcription</keyword>
<dbReference type="InterPro" id="IPR039420">
    <property type="entry name" value="WalR-like"/>
</dbReference>
<proteinExistence type="predicted"/>
<feature type="domain" description="Response regulatory" evidence="7">
    <location>
        <begin position="6"/>
        <end position="121"/>
    </location>
</feature>
<evidence type="ECO:0000256" key="1">
    <source>
        <dbReference type="ARBA" id="ARBA00022553"/>
    </source>
</evidence>
<dbReference type="EMBL" id="CALYLO010000017">
    <property type="protein sequence ID" value="CAH8249561.1"/>
    <property type="molecule type" value="Genomic_DNA"/>
</dbReference>
<feature type="modified residue" description="4-aspartylphosphate" evidence="6">
    <location>
        <position position="56"/>
    </location>
</feature>
<evidence type="ECO:0000259" key="7">
    <source>
        <dbReference type="PROSITE" id="PS50110"/>
    </source>
</evidence>
<dbReference type="InterPro" id="IPR007492">
    <property type="entry name" value="LytTR_DNA-bd_dom"/>
</dbReference>
<accession>A0ABN8UI53</accession>
<dbReference type="Proteomes" id="UP001154322">
    <property type="component" value="Unassembled WGS sequence"/>
</dbReference>
<evidence type="ECO:0000256" key="4">
    <source>
        <dbReference type="ARBA" id="ARBA00023125"/>
    </source>
</evidence>
<protein>
    <submittedName>
        <fullName evidence="8">Response regulator</fullName>
    </submittedName>
</protein>
<evidence type="ECO:0000256" key="6">
    <source>
        <dbReference type="PROSITE-ProRule" id="PRU00169"/>
    </source>
</evidence>
<keyword evidence="1 6" id="KW-0597">Phosphoprotein</keyword>
<dbReference type="SMART" id="SM00850">
    <property type="entry name" value="LytTR"/>
    <property type="match status" value="1"/>
</dbReference>